<dbReference type="PANTHER" id="PTHR45947:SF3">
    <property type="entry name" value="SULFOQUINOVOSYL TRANSFERASE SQD2"/>
    <property type="match status" value="1"/>
</dbReference>
<dbReference type="SUPFAM" id="SSF53756">
    <property type="entry name" value="UDP-Glycosyltransferase/glycogen phosphorylase"/>
    <property type="match status" value="1"/>
</dbReference>
<evidence type="ECO:0008006" key="4">
    <source>
        <dbReference type="Google" id="ProtNLM"/>
    </source>
</evidence>
<dbReference type="GO" id="GO:0016757">
    <property type="term" value="F:glycosyltransferase activity"/>
    <property type="evidence" value="ECO:0007669"/>
    <property type="project" value="InterPro"/>
</dbReference>
<organism evidence="3">
    <name type="scientific">marine metagenome</name>
    <dbReference type="NCBI Taxonomy" id="408172"/>
    <lineage>
        <taxon>unclassified sequences</taxon>
        <taxon>metagenomes</taxon>
        <taxon>ecological metagenomes</taxon>
    </lineage>
</organism>
<protein>
    <recommendedName>
        <fullName evidence="4">Glycosyltransferase subfamily 4-like N-terminal domain-containing protein</fullName>
    </recommendedName>
</protein>
<dbReference type="InterPro" id="IPR001296">
    <property type="entry name" value="Glyco_trans_1"/>
</dbReference>
<dbReference type="Pfam" id="PF13439">
    <property type="entry name" value="Glyco_transf_4"/>
    <property type="match status" value="1"/>
</dbReference>
<evidence type="ECO:0000259" key="2">
    <source>
        <dbReference type="Pfam" id="PF13439"/>
    </source>
</evidence>
<sequence length="335" mass="38274">MRLYVVSGSYHPEVGGPSTYLRRLLPELIERGHHVSVITYTDAKNSGIDYGFPYPVYRVSRSWPLILRLVLFTINILWRARDYDVLFVSDYGLPAILANLILRKPIVLKNVSDFAWEYSVRHNWINKRQTIDEFQISRHGWRVRVLQTIRAWYTKKASLVIVPSKYIGKLVSSWGVSPDHIRVVYNALDYSRFDNLPNKIDARKTLGYSDKLPIVLTAARLVSWKGVDSIIRTIAKIRDDFPRIHLMVVGDGPERRQLEKLAVESELMVQFLGFRSQENLYHIMRAADVFVLFSTYEGMPHSVLEAMACGTPVIASSIGGTVEVITDQVNGLLVP</sequence>
<dbReference type="CDD" id="cd03801">
    <property type="entry name" value="GT4_PimA-like"/>
    <property type="match status" value="1"/>
</dbReference>
<dbReference type="InterPro" id="IPR028098">
    <property type="entry name" value="Glyco_trans_4-like_N"/>
</dbReference>
<reference evidence="3" key="1">
    <citation type="submission" date="2018-05" db="EMBL/GenBank/DDBJ databases">
        <authorList>
            <person name="Lanie J.A."/>
            <person name="Ng W.-L."/>
            <person name="Kazmierczak K.M."/>
            <person name="Andrzejewski T.M."/>
            <person name="Davidsen T.M."/>
            <person name="Wayne K.J."/>
            <person name="Tettelin H."/>
            <person name="Glass J.I."/>
            <person name="Rusch D."/>
            <person name="Podicherti R."/>
            <person name="Tsui H.-C.T."/>
            <person name="Winkler M.E."/>
        </authorList>
    </citation>
    <scope>NUCLEOTIDE SEQUENCE</scope>
</reference>
<dbReference type="Pfam" id="PF00534">
    <property type="entry name" value="Glycos_transf_1"/>
    <property type="match status" value="1"/>
</dbReference>
<feature type="non-terminal residue" evidence="3">
    <location>
        <position position="335"/>
    </location>
</feature>
<dbReference type="AlphaFoldDB" id="A0A382DVX3"/>
<proteinExistence type="predicted"/>
<gene>
    <name evidence="3" type="ORF">METZ01_LOCUS194571</name>
</gene>
<evidence type="ECO:0000259" key="1">
    <source>
        <dbReference type="Pfam" id="PF00534"/>
    </source>
</evidence>
<dbReference type="PANTHER" id="PTHR45947">
    <property type="entry name" value="SULFOQUINOVOSYL TRANSFERASE SQD2"/>
    <property type="match status" value="1"/>
</dbReference>
<feature type="domain" description="Glycosyltransferase subfamily 4-like N-terminal" evidence="2">
    <location>
        <begin position="14"/>
        <end position="192"/>
    </location>
</feature>
<accession>A0A382DVX3</accession>
<evidence type="ECO:0000313" key="3">
    <source>
        <dbReference type="EMBL" id="SVB41717.1"/>
    </source>
</evidence>
<name>A0A382DVX3_9ZZZZ</name>
<dbReference type="Gene3D" id="3.40.50.2000">
    <property type="entry name" value="Glycogen Phosphorylase B"/>
    <property type="match status" value="2"/>
</dbReference>
<dbReference type="EMBL" id="UINC01041024">
    <property type="protein sequence ID" value="SVB41717.1"/>
    <property type="molecule type" value="Genomic_DNA"/>
</dbReference>
<feature type="domain" description="Glycosyl transferase family 1" evidence="1">
    <location>
        <begin position="201"/>
        <end position="335"/>
    </location>
</feature>
<dbReference type="InterPro" id="IPR050194">
    <property type="entry name" value="Glycosyltransferase_grp1"/>
</dbReference>